<evidence type="ECO:0000259" key="7">
    <source>
        <dbReference type="Pfam" id="PF04545"/>
    </source>
</evidence>
<evidence type="ECO:0000256" key="2">
    <source>
        <dbReference type="ARBA" id="ARBA00023015"/>
    </source>
</evidence>
<evidence type="ECO:0000313" key="9">
    <source>
        <dbReference type="Proteomes" id="UP000316096"/>
    </source>
</evidence>
<keyword evidence="3" id="KW-0731">Sigma factor</keyword>
<name>A0A543CG56_9ACTN</name>
<dbReference type="InterPro" id="IPR013325">
    <property type="entry name" value="RNA_pol_sigma_r2"/>
</dbReference>
<protein>
    <submittedName>
        <fullName evidence="8">RNA polymerase sigma-70 factor (Sigma-E family)</fullName>
    </submittedName>
</protein>
<dbReference type="GO" id="GO:0003677">
    <property type="term" value="F:DNA binding"/>
    <property type="evidence" value="ECO:0007669"/>
    <property type="project" value="UniProtKB-KW"/>
</dbReference>
<dbReference type="RefSeq" id="WP_342780919.1">
    <property type="nucleotide sequence ID" value="NZ_VFOZ01000001.1"/>
</dbReference>
<dbReference type="NCBIfam" id="TIGR02983">
    <property type="entry name" value="SigE-fam_strep"/>
    <property type="match status" value="1"/>
</dbReference>
<feature type="domain" description="RNA polymerase sigma-70 region 4" evidence="7">
    <location>
        <begin position="106"/>
        <end position="154"/>
    </location>
</feature>
<evidence type="ECO:0000256" key="3">
    <source>
        <dbReference type="ARBA" id="ARBA00023082"/>
    </source>
</evidence>
<dbReference type="Gene3D" id="1.10.1740.10">
    <property type="match status" value="1"/>
</dbReference>
<dbReference type="InterPro" id="IPR013324">
    <property type="entry name" value="RNA_pol_sigma_r3/r4-like"/>
</dbReference>
<keyword evidence="4" id="KW-0238">DNA-binding</keyword>
<dbReference type="Pfam" id="PF04545">
    <property type="entry name" value="Sigma70_r4"/>
    <property type="match status" value="1"/>
</dbReference>
<evidence type="ECO:0000259" key="6">
    <source>
        <dbReference type="Pfam" id="PF04542"/>
    </source>
</evidence>
<dbReference type="AlphaFoldDB" id="A0A543CG56"/>
<dbReference type="Gene3D" id="1.10.10.10">
    <property type="entry name" value="Winged helix-like DNA-binding domain superfamily/Winged helix DNA-binding domain"/>
    <property type="match status" value="1"/>
</dbReference>
<dbReference type="PANTHER" id="PTHR43133:SF50">
    <property type="entry name" value="ECF RNA POLYMERASE SIGMA FACTOR SIGM"/>
    <property type="match status" value="1"/>
</dbReference>
<feature type="domain" description="RNA polymerase sigma-70 region 2" evidence="6">
    <location>
        <begin position="15"/>
        <end position="77"/>
    </location>
</feature>
<dbReference type="InterPro" id="IPR014325">
    <property type="entry name" value="RNA_pol_sigma-E_actinobac"/>
</dbReference>
<dbReference type="GO" id="GO:0006352">
    <property type="term" value="P:DNA-templated transcription initiation"/>
    <property type="evidence" value="ECO:0007669"/>
    <property type="project" value="InterPro"/>
</dbReference>
<keyword evidence="2" id="KW-0805">Transcription regulation</keyword>
<dbReference type="PANTHER" id="PTHR43133">
    <property type="entry name" value="RNA POLYMERASE ECF-TYPE SIGMA FACTO"/>
    <property type="match status" value="1"/>
</dbReference>
<dbReference type="Proteomes" id="UP000316096">
    <property type="component" value="Unassembled WGS sequence"/>
</dbReference>
<evidence type="ECO:0000256" key="5">
    <source>
        <dbReference type="ARBA" id="ARBA00023163"/>
    </source>
</evidence>
<dbReference type="NCBIfam" id="TIGR02937">
    <property type="entry name" value="sigma70-ECF"/>
    <property type="match status" value="1"/>
</dbReference>
<sequence>MSEVMSFEEFVGARADALMRYAYVLTGNPDDAADLLQESLVRVRGAWHGVINKREPEGYVRTTMARLHISVWRSRRRERLVPEPPERGYQDEAFARADGDDGLWLALVGLPRKQRAVLVLRYYESLTDAEIADVLGISRGTVRSQASRALEKLRTTWRPSVTNGSVR</sequence>
<keyword evidence="5" id="KW-0804">Transcription</keyword>
<dbReference type="InterPro" id="IPR036388">
    <property type="entry name" value="WH-like_DNA-bd_sf"/>
</dbReference>
<comment type="similarity">
    <text evidence="1">Belongs to the sigma-70 factor family. ECF subfamily.</text>
</comment>
<accession>A0A543CG56</accession>
<evidence type="ECO:0000256" key="4">
    <source>
        <dbReference type="ARBA" id="ARBA00023125"/>
    </source>
</evidence>
<gene>
    <name evidence="8" type="ORF">FB559_1419</name>
</gene>
<dbReference type="SUPFAM" id="SSF88946">
    <property type="entry name" value="Sigma2 domain of RNA polymerase sigma factors"/>
    <property type="match status" value="1"/>
</dbReference>
<dbReference type="SUPFAM" id="SSF88659">
    <property type="entry name" value="Sigma3 and sigma4 domains of RNA polymerase sigma factors"/>
    <property type="match status" value="1"/>
</dbReference>
<dbReference type="GO" id="GO:0016987">
    <property type="term" value="F:sigma factor activity"/>
    <property type="evidence" value="ECO:0007669"/>
    <property type="project" value="UniProtKB-KW"/>
</dbReference>
<dbReference type="EMBL" id="VFOZ01000001">
    <property type="protein sequence ID" value="TQL95907.1"/>
    <property type="molecule type" value="Genomic_DNA"/>
</dbReference>
<reference evidence="8 9" key="1">
    <citation type="submission" date="2019-06" db="EMBL/GenBank/DDBJ databases">
        <title>Sequencing the genomes of 1000 actinobacteria strains.</title>
        <authorList>
            <person name="Klenk H.-P."/>
        </authorList>
    </citation>
    <scope>NUCLEOTIDE SEQUENCE [LARGE SCALE GENOMIC DNA]</scope>
    <source>
        <strain evidence="8 9">DSM 102200</strain>
    </source>
</reference>
<organism evidence="8 9">
    <name type="scientific">Actinoallomurus bryophytorum</name>
    <dbReference type="NCBI Taxonomy" id="1490222"/>
    <lineage>
        <taxon>Bacteria</taxon>
        <taxon>Bacillati</taxon>
        <taxon>Actinomycetota</taxon>
        <taxon>Actinomycetes</taxon>
        <taxon>Streptosporangiales</taxon>
        <taxon>Thermomonosporaceae</taxon>
        <taxon>Actinoallomurus</taxon>
    </lineage>
</organism>
<comment type="caution">
    <text evidence="8">The sequence shown here is derived from an EMBL/GenBank/DDBJ whole genome shotgun (WGS) entry which is preliminary data.</text>
</comment>
<keyword evidence="9" id="KW-1185">Reference proteome</keyword>
<evidence type="ECO:0000313" key="8">
    <source>
        <dbReference type="EMBL" id="TQL95907.1"/>
    </source>
</evidence>
<proteinExistence type="inferred from homology"/>
<dbReference type="InterPro" id="IPR014284">
    <property type="entry name" value="RNA_pol_sigma-70_dom"/>
</dbReference>
<evidence type="ECO:0000256" key="1">
    <source>
        <dbReference type="ARBA" id="ARBA00010641"/>
    </source>
</evidence>
<dbReference type="InterPro" id="IPR007627">
    <property type="entry name" value="RNA_pol_sigma70_r2"/>
</dbReference>
<dbReference type="InterPro" id="IPR039425">
    <property type="entry name" value="RNA_pol_sigma-70-like"/>
</dbReference>
<dbReference type="CDD" id="cd06171">
    <property type="entry name" value="Sigma70_r4"/>
    <property type="match status" value="1"/>
</dbReference>
<dbReference type="InterPro" id="IPR007630">
    <property type="entry name" value="RNA_pol_sigma70_r4"/>
</dbReference>
<dbReference type="Pfam" id="PF04542">
    <property type="entry name" value="Sigma70_r2"/>
    <property type="match status" value="1"/>
</dbReference>